<evidence type="ECO:0000313" key="3">
    <source>
        <dbReference type="Proteomes" id="UP000018888"/>
    </source>
</evidence>
<protein>
    <recommendedName>
        <fullName evidence="1">DUF8211 domain-containing protein</fullName>
    </recommendedName>
</protein>
<keyword evidence="3" id="KW-1185">Reference proteome</keyword>
<proteinExistence type="predicted"/>
<name>A0A2P4PBU9_RHIID</name>
<feature type="domain" description="DUF8211" evidence="1">
    <location>
        <begin position="257"/>
        <end position="392"/>
    </location>
</feature>
<dbReference type="InterPro" id="IPR058524">
    <property type="entry name" value="DUF8211"/>
</dbReference>
<dbReference type="VEuPathDB" id="FungiDB:RhiirFUN_002840"/>
<dbReference type="Pfam" id="PF26638">
    <property type="entry name" value="DUF8211"/>
    <property type="match status" value="1"/>
</dbReference>
<reference evidence="2 3" key="2">
    <citation type="journal article" date="2018" name="New Phytol.">
        <title>High intraspecific genome diversity in the model arbuscular mycorrhizal symbiont Rhizophagus irregularis.</title>
        <authorList>
            <person name="Chen E.C.H."/>
            <person name="Morin E."/>
            <person name="Beaudet D."/>
            <person name="Noel J."/>
            <person name="Yildirir G."/>
            <person name="Ndikumana S."/>
            <person name="Charron P."/>
            <person name="St-Onge C."/>
            <person name="Giorgi J."/>
            <person name="Kruger M."/>
            <person name="Marton T."/>
            <person name="Ropars J."/>
            <person name="Grigoriev I.V."/>
            <person name="Hainaut M."/>
            <person name="Henrissat B."/>
            <person name="Roux C."/>
            <person name="Martin F."/>
            <person name="Corradi N."/>
        </authorList>
    </citation>
    <scope>NUCLEOTIDE SEQUENCE [LARGE SCALE GENOMIC DNA]</scope>
    <source>
        <strain evidence="2 3">DAOM 197198</strain>
    </source>
</reference>
<dbReference type="EMBL" id="AUPC02000286">
    <property type="protein sequence ID" value="POG62862.1"/>
    <property type="molecule type" value="Genomic_DNA"/>
</dbReference>
<accession>A0A2P4PBU9</accession>
<gene>
    <name evidence="2" type="ORF">GLOIN_2v1846260</name>
</gene>
<comment type="caution">
    <text evidence="2">The sequence shown here is derived from an EMBL/GenBank/DDBJ whole genome shotgun (WGS) entry which is preliminary data.</text>
</comment>
<organism evidence="2 3">
    <name type="scientific">Rhizophagus irregularis (strain DAOM 181602 / DAOM 197198 / MUCL 43194)</name>
    <name type="common">Arbuscular mycorrhizal fungus</name>
    <name type="synonym">Glomus intraradices</name>
    <dbReference type="NCBI Taxonomy" id="747089"/>
    <lineage>
        <taxon>Eukaryota</taxon>
        <taxon>Fungi</taxon>
        <taxon>Fungi incertae sedis</taxon>
        <taxon>Mucoromycota</taxon>
        <taxon>Glomeromycotina</taxon>
        <taxon>Glomeromycetes</taxon>
        <taxon>Glomerales</taxon>
        <taxon>Glomeraceae</taxon>
        <taxon>Rhizophagus</taxon>
    </lineage>
</organism>
<sequence length="686" mass="81322">MEYNTISKEYMPLEAISFPTSQNIFQKPTSHIEYSFLISVKKFHVNINNRTGYNKIYEFRRSKSYFFELADQFSGTNDIHLIIHTNDYNMQTKPIRYTSTSPFPNNKYQISKMLTHFFSLQRVIPRRIQQRYFNLIRRKLLDQFNIIRSRAGNNLLPDNEDHPHPGSQHKKSSKTFFNFSYKRYRFHFGCYIPCQHLMTLKKSKDLSLCHIPSPFVMTNNRHACVDHQQEFFRTRLFHFTKHNSLQNQVLLNSKTSHATHLYHRWNEGTEKRIFSRRLGIEYSMKYLAASNKNIIRSRHRNMYIKRLYNFKFIPSPNSKTKRNQQKRFDRNCNRVFNTRYDSACIGFEVKLKAAQKNHFLFHKCQTIHKTLSHLTYSRKSAIPDADAYPFRIPFYERIGGPLAPKEDLLLDEPKIVFSSVFQVDIPINAPQFKLNSSEISMNDFNFNNSTDNLMSNDSITFSPHPAHEMIATVENYNPFGKSLGDEFTPFVPRSPIYDVYGRYLPPDSDGWLRVVKDSYALRQQPDQVAELLELQSNRRTKLKPKEFQRRLTKAKRDATLHLYHGTSTKHLQRHLDTTTHLTKLQTVHDRFMNYATSGCSNNRYQRERRRYVTYFDSLPKRFMLPHLEDIAYNDTSDDTKSLEVRPKKRNTLTNICDRYLHRDQFKRLRLDTGYPIDSPVSSSNKS</sequence>
<evidence type="ECO:0000259" key="1">
    <source>
        <dbReference type="Pfam" id="PF26638"/>
    </source>
</evidence>
<evidence type="ECO:0000313" key="2">
    <source>
        <dbReference type="EMBL" id="POG62862.1"/>
    </source>
</evidence>
<reference evidence="2 3" key="1">
    <citation type="journal article" date="2013" name="Proc. Natl. Acad. Sci. U.S.A.">
        <title>Genome of an arbuscular mycorrhizal fungus provides insight into the oldest plant symbiosis.</title>
        <authorList>
            <person name="Tisserant E."/>
            <person name="Malbreil M."/>
            <person name="Kuo A."/>
            <person name="Kohler A."/>
            <person name="Symeonidi A."/>
            <person name="Balestrini R."/>
            <person name="Charron P."/>
            <person name="Duensing N."/>
            <person name="Frei Dit Frey N."/>
            <person name="Gianinazzi-Pearson V."/>
            <person name="Gilbert L.B."/>
            <person name="Handa Y."/>
            <person name="Herr J.R."/>
            <person name="Hijri M."/>
            <person name="Koul R."/>
            <person name="Kawaguchi M."/>
            <person name="Krajinski F."/>
            <person name="Lammers P.J."/>
            <person name="Masclaux F.G."/>
            <person name="Murat C."/>
            <person name="Morin E."/>
            <person name="Ndikumana S."/>
            <person name="Pagni M."/>
            <person name="Petitpierre D."/>
            <person name="Requena N."/>
            <person name="Rosikiewicz P."/>
            <person name="Riley R."/>
            <person name="Saito K."/>
            <person name="San Clemente H."/>
            <person name="Shapiro H."/>
            <person name="van Tuinen D."/>
            <person name="Becard G."/>
            <person name="Bonfante P."/>
            <person name="Paszkowski U."/>
            <person name="Shachar-Hill Y.Y."/>
            <person name="Tuskan G.A."/>
            <person name="Young P.W."/>
            <person name="Sanders I.R."/>
            <person name="Henrissat B."/>
            <person name="Rensing S.A."/>
            <person name="Grigoriev I.V."/>
            <person name="Corradi N."/>
            <person name="Roux C."/>
            <person name="Martin F."/>
        </authorList>
    </citation>
    <scope>NUCLEOTIDE SEQUENCE [LARGE SCALE GENOMIC DNA]</scope>
    <source>
        <strain evidence="2 3">DAOM 197198</strain>
    </source>
</reference>
<dbReference type="AlphaFoldDB" id="A0A2P4PBU9"/>
<dbReference type="Proteomes" id="UP000018888">
    <property type="component" value="Unassembled WGS sequence"/>
</dbReference>